<evidence type="ECO:0000313" key="3">
    <source>
        <dbReference type="EMBL" id="AJA07449.1"/>
    </source>
</evidence>
<keyword evidence="1" id="KW-0175">Coiled coil</keyword>
<gene>
    <name evidence="3" type="ORF">SKP52_02570</name>
</gene>
<evidence type="ECO:0000313" key="4">
    <source>
        <dbReference type="Proteomes" id="UP000030907"/>
    </source>
</evidence>
<feature type="coiled-coil region" evidence="1">
    <location>
        <begin position="304"/>
        <end position="331"/>
    </location>
</feature>
<dbReference type="STRING" id="1515612.SKP52_02570"/>
<protein>
    <submittedName>
        <fullName evidence="3">Uncharacterized protein</fullName>
    </submittedName>
</protein>
<accession>A0A0A7PBW9</accession>
<name>A0A0A7PBW9_9SPHN</name>
<feature type="region of interest" description="Disordered" evidence="2">
    <location>
        <begin position="362"/>
        <end position="383"/>
    </location>
</feature>
<organism evidence="3 4">
    <name type="scientific">Sphingopyxis fribergensis</name>
    <dbReference type="NCBI Taxonomy" id="1515612"/>
    <lineage>
        <taxon>Bacteria</taxon>
        <taxon>Pseudomonadati</taxon>
        <taxon>Pseudomonadota</taxon>
        <taxon>Alphaproteobacteria</taxon>
        <taxon>Sphingomonadales</taxon>
        <taxon>Sphingomonadaceae</taxon>
        <taxon>Sphingopyxis</taxon>
    </lineage>
</organism>
<feature type="compositionally biased region" description="Basic and acidic residues" evidence="2">
    <location>
        <begin position="372"/>
        <end position="383"/>
    </location>
</feature>
<proteinExistence type="predicted"/>
<evidence type="ECO:0000256" key="2">
    <source>
        <dbReference type="SAM" id="MobiDB-lite"/>
    </source>
</evidence>
<reference evidence="3 4" key="1">
    <citation type="journal article" date="2015" name="Int. J. Syst. Evol. Microbiol.">
        <title>Description of Sphingopyxis fribergensis sp. nov. - a soil bacterium with the ability to degrade styrene and phenylacetic acid.</title>
        <authorList>
            <person name="Oelschlagel M."/>
            <person name="Ruckert C."/>
            <person name="Kalinowski J."/>
            <person name="Schmidt G."/>
            <person name="Schlomann M."/>
            <person name="Tischler D."/>
        </authorList>
    </citation>
    <scope>NUCLEOTIDE SEQUENCE [LARGE SCALE GENOMIC DNA]</scope>
    <source>
        <strain evidence="3 4">Kp5.2</strain>
    </source>
</reference>
<dbReference type="AlphaFoldDB" id="A0A0A7PBW9"/>
<evidence type="ECO:0000256" key="1">
    <source>
        <dbReference type="SAM" id="Coils"/>
    </source>
</evidence>
<dbReference type="KEGG" id="sphk:SKP52_02570"/>
<keyword evidence="4" id="KW-1185">Reference proteome</keyword>
<dbReference type="EMBL" id="CP009122">
    <property type="protein sequence ID" value="AJA07449.1"/>
    <property type="molecule type" value="Genomic_DNA"/>
</dbReference>
<dbReference type="Proteomes" id="UP000030907">
    <property type="component" value="Chromosome"/>
</dbReference>
<sequence length="383" mass="41146">MTKQVRVNVRHAIDNSAIRRERRDGRDYIVVPSATMPDGIVMNRVRYSADEIAKAFGSLENTPAPLGHPTIEGAFVSAKDPEGLVRGFIGAWNKNVRRENGRVFVDKVIDVAFANQLDGGKTVLSAIEKGEPIHSSTGLYCMLTAVQNDDDADWDASDIVFDHDAILVGEDGAATPAQGVGLMVNAAKAEDGGKIDVINCTLSEDIDRDIGWSIESMLRGVERKKQISLIERIKTFITDLVQGDPTSETIEGAALNTEHEDMDKAQFDALLAKVDALASASTLTEDKVKEIVGNALKPVTDTLEAQAKADKDKAEAEHAALVNQVVEAELLTEELAKASPAPVLNALLAKAKDANPLPAHRINSAFKPATNGERKPLALKAEG</sequence>
<dbReference type="HOGENOM" id="CLU_058036_0_0_5"/>